<keyword evidence="2" id="KW-1185">Reference proteome</keyword>
<proteinExistence type="predicted"/>
<reference evidence="1" key="1">
    <citation type="submission" date="2022-11" db="EMBL/GenBank/DDBJ databases">
        <title>Genome Sequence of Boeremia exigua.</title>
        <authorList>
            <person name="Buettner E."/>
        </authorList>
    </citation>
    <scope>NUCLEOTIDE SEQUENCE</scope>
    <source>
        <strain evidence="1">CU02</strain>
    </source>
</reference>
<evidence type="ECO:0000313" key="2">
    <source>
        <dbReference type="Proteomes" id="UP001153331"/>
    </source>
</evidence>
<comment type="caution">
    <text evidence="1">The sequence shown here is derived from an EMBL/GenBank/DDBJ whole genome shotgun (WGS) entry which is preliminary data.</text>
</comment>
<accession>A0ACC2IN38</accession>
<protein>
    <submittedName>
        <fullName evidence="1">Uncharacterized protein</fullName>
    </submittedName>
</protein>
<name>A0ACC2IN38_9PLEO</name>
<gene>
    <name evidence="1" type="ORF">OPT61_g2060</name>
</gene>
<sequence>MLWRDSQILCSGGARKDSPLEAAGCTGRAAKLRVQALAKERCSVRAGCTRVRTAPATLGRGKNTTRSTRSPMQQGAEGEGVDAEAAQGARRAAASDLPGAIWRGSTTGRNTAGARLMLEELEPKSSTRTLTTDMSRGQSKSSTPRATGQPKGSMTSSRPWVPPINTGDPLPPIGSGEAMGASLTTHVRNAALGSRTVATPCRGLGDHCREGDSIAPGCCRASVDIVACRSFSLEHVVLDAPAMAFFEGLRRAPPAADALTD</sequence>
<evidence type="ECO:0000313" key="1">
    <source>
        <dbReference type="EMBL" id="KAJ8116533.1"/>
    </source>
</evidence>
<dbReference type="EMBL" id="JAPHNI010000090">
    <property type="protein sequence ID" value="KAJ8116533.1"/>
    <property type="molecule type" value="Genomic_DNA"/>
</dbReference>
<organism evidence="1 2">
    <name type="scientific">Boeremia exigua</name>
    <dbReference type="NCBI Taxonomy" id="749465"/>
    <lineage>
        <taxon>Eukaryota</taxon>
        <taxon>Fungi</taxon>
        <taxon>Dikarya</taxon>
        <taxon>Ascomycota</taxon>
        <taxon>Pezizomycotina</taxon>
        <taxon>Dothideomycetes</taxon>
        <taxon>Pleosporomycetidae</taxon>
        <taxon>Pleosporales</taxon>
        <taxon>Pleosporineae</taxon>
        <taxon>Didymellaceae</taxon>
        <taxon>Boeremia</taxon>
    </lineage>
</organism>
<dbReference type="Proteomes" id="UP001153331">
    <property type="component" value="Unassembled WGS sequence"/>
</dbReference>